<dbReference type="Proteomes" id="UP000244855">
    <property type="component" value="Unassembled WGS sequence"/>
</dbReference>
<protein>
    <submittedName>
        <fullName evidence="2">Uncharacterized protein</fullName>
    </submittedName>
</protein>
<proteinExistence type="predicted"/>
<dbReference type="AlphaFoldDB" id="A0A2V1E0D6"/>
<feature type="region of interest" description="Disordered" evidence="1">
    <location>
        <begin position="15"/>
        <end position="38"/>
    </location>
</feature>
<accession>A0A2V1E0D6</accession>
<sequence>MLSLYRQISYKRAQVDDDAGPAPARSHQPRAPAGPLGLSKVAGHDQHAISHARLEFDAVFAQVAANKACSTREKHAFLAAWRPAHHYGAWRRPQVVAQVASCSQTASSCWQVASPASPTFPTLPARGRNRSICSASATTSHLSLRNKDARYAPGCVTSNGVQDSTSVDDSDLREHVVDASWCEDGDDGRLGCEVTPLREDFVSELERFGV</sequence>
<evidence type="ECO:0000313" key="3">
    <source>
        <dbReference type="Proteomes" id="UP000244855"/>
    </source>
</evidence>
<evidence type="ECO:0000313" key="2">
    <source>
        <dbReference type="EMBL" id="PVI03094.1"/>
    </source>
</evidence>
<evidence type="ECO:0000256" key="1">
    <source>
        <dbReference type="SAM" id="MobiDB-lite"/>
    </source>
</evidence>
<gene>
    <name evidence="2" type="ORF">DM02DRAFT_652896</name>
</gene>
<dbReference type="EMBL" id="KZ805335">
    <property type="protein sequence ID" value="PVI03094.1"/>
    <property type="molecule type" value="Genomic_DNA"/>
</dbReference>
<reference evidence="2 3" key="1">
    <citation type="journal article" date="2018" name="Sci. Rep.">
        <title>Comparative genomics provides insights into the lifestyle and reveals functional heterogeneity of dark septate endophytic fungi.</title>
        <authorList>
            <person name="Knapp D.G."/>
            <person name="Nemeth J.B."/>
            <person name="Barry K."/>
            <person name="Hainaut M."/>
            <person name="Henrissat B."/>
            <person name="Johnson J."/>
            <person name="Kuo A."/>
            <person name="Lim J.H.P."/>
            <person name="Lipzen A."/>
            <person name="Nolan M."/>
            <person name="Ohm R.A."/>
            <person name="Tamas L."/>
            <person name="Grigoriev I.V."/>
            <person name="Spatafora J.W."/>
            <person name="Nagy L.G."/>
            <person name="Kovacs G.M."/>
        </authorList>
    </citation>
    <scope>NUCLEOTIDE SEQUENCE [LARGE SCALE GENOMIC DNA]</scope>
    <source>
        <strain evidence="2 3">DSE2036</strain>
    </source>
</reference>
<name>A0A2V1E0D6_9PLEO</name>
<organism evidence="2 3">
    <name type="scientific">Periconia macrospinosa</name>
    <dbReference type="NCBI Taxonomy" id="97972"/>
    <lineage>
        <taxon>Eukaryota</taxon>
        <taxon>Fungi</taxon>
        <taxon>Dikarya</taxon>
        <taxon>Ascomycota</taxon>
        <taxon>Pezizomycotina</taxon>
        <taxon>Dothideomycetes</taxon>
        <taxon>Pleosporomycetidae</taxon>
        <taxon>Pleosporales</taxon>
        <taxon>Massarineae</taxon>
        <taxon>Periconiaceae</taxon>
        <taxon>Periconia</taxon>
    </lineage>
</organism>
<keyword evidence="3" id="KW-1185">Reference proteome</keyword>